<evidence type="ECO:0000313" key="3">
    <source>
        <dbReference type="Proteomes" id="UP000762676"/>
    </source>
</evidence>
<dbReference type="EMBL" id="BMAT01001912">
    <property type="protein sequence ID" value="GFR95326.1"/>
    <property type="molecule type" value="Genomic_DNA"/>
</dbReference>
<gene>
    <name evidence="2" type="ORF">ElyMa_000941300</name>
</gene>
<protein>
    <submittedName>
        <fullName evidence="2">Uncharacterized protein</fullName>
    </submittedName>
</protein>
<feature type="compositionally biased region" description="Polar residues" evidence="1">
    <location>
        <begin position="71"/>
        <end position="85"/>
    </location>
</feature>
<keyword evidence="3" id="KW-1185">Reference proteome</keyword>
<name>A0AAV4HE42_9GAST</name>
<comment type="caution">
    <text evidence="2">The sequence shown here is derived from an EMBL/GenBank/DDBJ whole genome shotgun (WGS) entry which is preliminary data.</text>
</comment>
<feature type="compositionally biased region" description="Acidic residues" evidence="1">
    <location>
        <begin position="47"/>
        <end position="65"/>
    </location>
</feature>
<evidence type="ECO:0000256" key="1">
    <source>
        <dbReference type="SAM" id="MobiDB-lite"/>
    </source>
</evidence>
<feature type="compositionally biased region" description="Basic and acidic residues" evidence="1">
    <location>
        <begin position="33"/>
        <end position="46"/>
    </location>
</feature>
<dbReference type="Proteomes" id="UP000762676">
    <property type="component" value="Unassembled WGS sequence"/>
</dbReference>
<feature type="compositionally biased region" description="Basic and acidic residues" evidence="1">
    <location>
        <begin position="87"/>
        <end position="102"/>
    </location>
</feature>
<feature type="compositionally biased region" description="Polar residues" evidence="1">
    <location>
        <begin position="174"/>
        <end position="190"/>
    </location>
</feature>
<evidence type="ECO:0000313" key="2">
    <source>
        <dbReference type="EMBL" id="GFR95326.1"/>
    </source>
</evidence>
<feature type="compositionally biased region" description="Polar residues" evidence="1">
    <location>
        <begin position="9"/>
        <end position="25"/>
    </location>
</feature>
<feature type="compositionally biased region" description="Polar residues" evidence="1">
    <location>
        <begin position="151"/>
        <end position="165"/>
    </location>
</feature>
<sequence>MERKRNLKQPPSSRLSVSSGNQNTLAVEDDTDDTKPVEDFKTTGEGHEDDLDEDGSESPEPEPNWDELFNNRKSPNARKQANTMADGSRHVKETKYKNKRQDSSPTDIPKKKSSMPPVDKLKGRREREASLANENVSENIKRVAKHKDQSDNGGRSFQATNNKNLAQRDDPISVISNFKSSPSAGHTSAGTRADLTRPSTSAASVSGKPKVSYLFHDAQAAARLTRKSHTPKKPQDGMFSESKTFLTKLLTSPQPSQLAKDTPWLVNEKDAPRQDKLAKYKFFASSRLRYKARTMIGATGSRHFNQKRRSSLASGTTLPLTLVPNLEHINEGEEERMAAVQRRRVVDNTDLRTMAILQSRLKELKTYPE</sequence>
<reference evidence="2 3" key="1">
    <citation type="journal article" date="2021" name="Elife">
        <title>Chloroplast acquisition without the gene transfer in kleptoplastic sea slugs, Plakobranchus ocellatus.</title>
        <authorList>
            <person name="Maeda T."/>
            <person name="Takahashi S."/>
            <person name="Yoshida T."/>
            <person name="Shimamura S."/>
            <person name="Takaki Y."/>
            <person name="Nagai Y."/>
            <person name="Toyoda A."/>
            <person name="Suzuki Y."/>
            <person name="Arimoto A."/>
            <person name="Ishii H."/>
            <person name="Satoh N."/>
            <person name="Nishiyama T."/>
            <person name="Hasebe M."/>
            <person name="Maruyama T."/>
            <person name="Minagawa J."/>
            <person name="Obokata J."/>
            <person name="Shigenobu S."/>
        </authorList>
    </citation>
    <scope>NUCLEOTIDE SEQUENCE [LARGE SCALE GENOMIC DNA]</scope>
</reference>
<feature type="region of interest" description="Disordered" evidence="1">
    <location>
        <begin position="1"/>
        <end position="206"/>
    </location>
</feature>
<accession>A0AAV4HE42</accession>
<feature type="compositionally biased region" description="Basic and acidic residues" evidence="1">
    <location>
        <begin position="119"/>
        <end position="129"/>
    </location>
</feature>
<dbReference type="AlphaFoldDB" id="A0AAV4HE42"/>
<proteinExistence type="predicted"/>
<organism evidence="2 3">
    <name type="scientific">Elysia marginata</name>
    <dbReference type="NCBI Taxonomy" id="1093978"/>
    <lineage>
        <taxon>Eukaryota</taxon>
        <taxon>Metazoa</taxon>
        <taxon>Spiralia</taxon>
        <taxon>Lophotrochozoa</taxon>
        <taxon>Mollusca</taxon>
        <taxon>Gastropoda</taxon>
        <taxon>Heterobranchia</taxon>
        <taxon>Euthyneura</taxon>
        <taxon>Panpulmonata</taxon>
        <taxon>Sacoglossa</taxon>
        <taxon>Placobranchoidea</taxon>
        <taxon>Plakobranchidae</taxon>
        <taxon>Elysia</taxon>
    </lineage>
</organism>